<name>A0A7W5DI52_9GAMM</name>
<dbReference type="GO" id="GO:0052621">
    <property type="term" value="F:diguanylate cyclase activity"/>
    <property type="evidence" value="ECO:0007669"/>
    <property type="project" value="UniProtKB-EC"/>
</dbReference>
<dbReference type="InterPro" id="IPR050469">
    <property type="entry name" value="Diguanylate_Cyclase"/>
</dbReference>
<dbReference type="PANTHER" id="PTHR45138">
    <property type="entry name" value="REGULATORY COMPONENTS OF SENSORY TRANSDUCTION SYSTEM"/>
    <property type="match status" value="1"/>
</dbReference>
<feature type="transmembrane region" description="Helical" evidence="3">
    <location>
        <begin position="210"/>
        <end position="226"/>
    </location>
</feature>
<dbReference type="NCBIfam" id="TIGR00254">
    <property type="entry name" value="GGDEF"/>
    <property type="match status" value="1"/>
</dbReference>
<dbReference type="EMBL" id="JACHXQ010000001">
    <property type="protein sequence ID" value="MBB3182533.1"/>
    <property type="molecule type" value="Genomic_DNA"/>
</dbReference>
<feature type="chain" id="PRO_5030695332" description="diguanylate cyclase" evidence="4">
    <location>
        <begin position="25"/>
        <end position="580"/>
    </location>
</feature>
<dbReference type="CDD" id="cd01949">
    <property type="entry name" value="GGDEF"/>
    <property type="match status" value="1"/>
</dbReference>
<evidence type="ECO:0000256" key="3">
    <source>
        <dbReference type="SAM" id="Phobius"/>
    </source>
</evidence>
<keyword evidence="3" id="KW-0472">Membrane</keyword>
<comment type="caution">
    <text evidence="6">The sequence shown here is derived from an EMBL/GenBank/DDBJ whole genome shotgun (WGS) entry which is preliminary data.</text>
</comment>
<comment type="cofactor">
    <cofactor evidence="1">
        <name>Mg(2+)</name>
        <dbReference type="ChEBI" id="CHEBI:18420"/>
    </cofactor>
</comment>
<reference evidence="6 7" key="1">
    <citation type="submission" date="2020-08" db="EMBL/GenBank/DDBJ databases">
        <title>Genomic Encyclopedia of Type Strains, Phase III (KMG-III): the genomes of soil and plant-associated and newly described type strains.</title>
        <authorList>
            <person name="Whitman W."/>
        </authorList>
    </citation>
    <scope>NUCLEOTIDE SEQUENCE [LARGE SCALE GENOMIC DNA]</scope>
    <source>
        <strain evidence="6 7">CECT 7341</strain>
    </source>
</reference>
<keyword evidence="3" id="KW-0812">Transmembrane</keyword>
<dbReference type="InterPro" id="IPR043128">
    <property type="entry name" value="Rev_trsase/Diguanyl_cyclase"/>
</dbReference>
<dbReference type="GO" id="GO:0005886">
    <property type="term" value="C:plasma membrane"/>
    <property type="evidence" value="ECO:0007669"/>
    <property type="project" value="TreeGrafter"/>
</dbReference>
<evidence type="ECO:0000259" key="5">
    <source>
        <dbReference type="PROSITE" id="PS50887"/>
    </source>
</evidence>
<dbReference type="SUPFAM" id="SSF55073">
    <property type="entry name" value="Nucleotide cyclase"/>
    <property type="match status" value="1"/>
</dbReference>
<evidence type="ECO:0000313" key="7">
    <source>
        <dbReference type="Proteomes" id="UP000563050"/>
    </source>
</evidence>
<dbReference type="InterPro" id="IPR029787">
    <property type="entry name" value="Nucleotide_cyclase"/>
</dbReference>
<organism evidence="6 7">
    <name type="scientific">Halomonas fontilapidosi</name>
    <dbReference type="NCBI Taxonomy" id="616675"/>
    <lineage>
        <taxon>Bacteria</taxon>
        <taxon>Pseudomonadati</taxon>
        <taxon>Pseudomonadota</taxon>
        <taxon>Gammaproteobacteria</taxon>
        <taxon>Oceanospirillales</taxon>
        <taxon>Halomonadaceae</taxon>
        <taxon>Halomonas</taxon>
    </lineage>
</organism>
<keyword evidence="7" id="KW-1185">Reference proteome</keyword>
<feature type="transmembrane region" description="Helical" evidence="3">
    <location>
        <begin position="246"/>
        <end position="264"/>
    </location>
</feature>
<evidence type="ECO:0000256" key="1">
    <source>
        <dbReference type="ARBA" id="ARBA00001946"/>
    </source>
</evidence>
<keyword evidence="3" id="KW-1133">Transmembrane helix</keyword>
<dbReference type="SMART" id="SM00267">
    <property type="entry name" value="GGDEF"/>
    <property type="match status" value="1"/>
</dbReference>
<evidence type="ECO:0000256" key="4">
    <source>
        <dbReference type="SAM" id="SignalP"/>
    </source>
</evidence>
<dbReference type="GO" id="GO:1902201">
    <property type="term" value="P:negative regulation of bacterial-type flagellum-dependent cell motility"/>
    <property type="evidence" value="ECO:0007669"/>
    <property type="project" value="TreeGrafter"/>
</dbReference>
<dbReference type="PANTHER" id="PTHR45138:SF24">
    <property type="entry name" value="DIGUANYLATE CYCLASE DGCC-RELATED"/>
    <property type="match status" value="1"/>
</dbReference>
<dbReference type="GO" id="GO:0043709">
    <property type="term" value="P:cell adhesion involved in single-species biofilm formation"/>
    <property type="evidence" value="ECO:0007669"/>
    <property type="project" value="TreeGrafter"/>
</dbReference>
<feature type="transmembrane region" description="Helical" evidence="3">
    <location>
        <begin position="361"/>
        <end position="381"/>
    </location>
</feature>
<dbReference type="InterPro" id="IPR000160">
    <property type="entry name" value="GGDEF_dom"/>
</dbReference>
<evidence type="ECO:0000256" key="2">
    <source>
        <dbReference type="ARBA" id="ARBA00012528"/>
    </source>
</evidence>
<dbReference type="AlphaFoldDB" id="A0A7W5DI52"/>
<dbReference type="PROSITE" id="PS50887">
    <property type="entry name" value="GGDEF"/>
    <property type="match status" value="1"/>
</dbReference>
<feature type="transmembrane region" description="Helical" evidence="3">
    <location>
        <begin position="184"/>
        <end position="203"/>
    </location>
</feature>
<feature type="transmembrane region" description="Helical" evidence="3">
    <location>
        <begin position="337"/>
        <end position="355"/>
    </location>
</feature>
<gene>
    <name evidence="6" type="ORF">FHR95_000057</name>
</gene>
<feature type="signal peptide" evidence="4">
    <location>
        <begin position="1"/>
        <end position="24"/>
    </location>
</feature>
<protein>
    <recommendedName>
        <fullName evidence="2">diguanylate cyclase</fullName>
        <ecNumber evidence="2">2.7.7.65</ecNumber>
    </recommendedName>
</protein>
<accession>A0A7W5DI52</accession>
<feature type="transmembrane region" description="Helical" evidence="3">
    <location>
        <begin position="276"/>
        <end position="295"/>
    </location>
</feature>
<dbReference type="Proteomes" id="UP000563050">
    <property type="component" value="Unassembled WGS sequence"/>
</dbReference>
<dbReference type="EC" id="2.7.7.65" evidence="2"/>
<evidence type="ECO:0000313" key="6">
    <source>
        <dbReference type="EMBL" id="MBB3182533.1"/>
    </source>
</evidence>
<keyword evidence="4" id="KW-0732">Signal</keyword>
<dbReference type="Pfam" id="PF00990">
    <property type="entry name" value="GGDEF"/>
    <property type="match status" value="1"/>
</dbReference>
<feature type="transmembrane region" description="Helical" evidence="3">
    <location>
        <begin position="307"/>
        <end position="325"/>
    </location>
</feature>
<dbReference type="RefSeq" id="WP_183312935.1">
    <property type="nucleotide sequence ID" value="NZ_JACHXQ010000001.1"/>
</dbReference>
<sequence length="580" mass="64922">MRTLLFSLLAPLLLALLMVAPACAGPAPLALDEGWEYRWGDSPFQDDGTPAWVGDATSQSEWQPIAFPSNPPGRGDNRHAWFRITLPAGEWRDPVLYIYSVDLITQAWLEDELIYQYGHFDARGEGRFAGWPWHMISLPEDFAGQTLYFRVFSDYTDIGLWGEVKLMERIDLLHYILERSAGELVVSAFLLLLALLAFIFAIVQGDRRSFFGIGLFALAAGSMLLAETQASQLLVDIPLLWDYLAAIGYYTLPVAMGLMLEHWFAAQGPTLLRRIWQLHLGYLVLAPGLALAGVIDLSSTFPTFDVLLLVTLLVMFTTIAVHLGTLNAEQKLIVTSYGLFALLLLIDMAVAHGLLPWRRVPVSAAALVFALAIVTITLWHYRHTQRELHRLNLSLEKQVAERTRALEEMVEKLQAYSYQDALTGLYNRRYFDELLQHEAAVARRHGTPLTLAMVDIDHFKQFNDHEGHEAGDTVLVGMGRVLTHHFRDADVVCRMGGEEFVIIMPGATAAIAEARLSELLEVLSHKRFRYRDRVLGPLSISCGIATFPEHAGDPLTLIGLADKALYSAKNRGRARVEIYA</sequence>
<dbReference type="FunFam" id="3.30.70.270:FF:000001">
    <property type="entry name" value="Diguanylate cyclase domain protein"/>
    <property type="match status" value="1"/>
</dbReference>
<dbReference type="Gene3D" id="3.30.70.270">
    <property type="match status" value="1"/>
</dbReference>
<proteinExistence type="predicted"/>
<feature type="domain" description="GGDEF" evidence="5">
    <location>
        <begin position="447"/>
        <end position="580"/>
    </location>
</feature>